<gene>
    <name evidence="2" type="ORF">I302_01831</name>
    <name evidence="3" type="ORF">I302_103131</name>
</gene>
<protein>
    <recommendedName>
        <fullName evidence="5">MARVEL domain-containing protein</fullName>
    </recommendedName>
</protein>
<organism evidence="2">
    <name type="scientific">Kwoniella bestiolae CBS 10118</name>
    <dbReference type="NCBI Taxonomy" id="1296100"/>
    <lineage>
        <taxon>Eukaryota</taxon>
        <taxon>Fungi</taxon>
        <taxon>Dikarya</taxon>
        <taxon>Basidiomycota</taxon>
        <taxon>Agaricomycotina</taxon>
        <taxon>Tremellomycetes</taxon>
        <taxon>Tremellales</taxon>
        <taxon>Cryptococcaceae</taxon>
        <taxon>Kwoniella</taxon>
    </lineage>
</organism>
<dbReference type="OrthoDB" id="3436860at2759"/>
<evidence type="ECO:0000313" key="4">
    <source>
        <dbReference type="Proteomes" id="UP000092730"/>
    </source>
</evidence>
<reference evidence="2" key="3">
    <citation type="submission" date="2014-01" db="EMBL/GenBank/DDBJ databases">
        <title>Evolution of pathogenesis and genome organization in the Tremellales.</title>
        <authorList>
            <person name="Cuomo C."/>
            <person name="Litvintseva A."/>
            <person name="Heitman J."/>
            <person name="Chen Y."/>
            <person name="Sun S."/>
            <person name="Springer D."/>
            <person name="Dromer F."/>
            <person name="Young S."/>
            <person name="Zeng Q."/>
            <person name="Chapman S."/>
            <person name="Gujja S."/>
            <person name="Saif S."/>
            <person name="Birren B."/>
        </authorList>
    </citation>
    <scope>NUCLEOTIDE SEQUENCE</scope>
    <source>
        <strain evidence="2">CBS 10118</strain>
    </source>
</reference>
<proteinExistence type="predicted"/>
<reference evidence="2" key="1">
    <citation type="submission" date="2013-07" db="EMBL/GenBank/DDBJ databases">
        <title>The Genome Sequence of Cryptococcus bestiolae CBS10118.</title>
        <authorList>
            <consortium name="The Broad Institute Genome Sequencing Platform"/>
            <person name="Cuomo C."/>
            <person name="Litvintseva A."/>
            <person name="Chen Y."/>
            <person name="Heitman J."/>
            <person name="Sun S."/>
            <person name="Springer D."/>
            <person name="Dromer F."/>
            <person name="Young S.K."/>
            <person name="Zeng Q."/>
            <person name="Gargeya S."/>
            <person name="Fitzgerald M."/>
            <person name="Abouelleil A."/>
            <person name="Alvarado L."/>
            <person name="Berlin A.M."/>
            <person name="Chapman S.B."/>
            <person name="Dewar J."/>
            <person name="Goldberg J."/>
            <person name="Griggs A."/>
            <person name="Gujja S."/>
            <person name="Hansen M."/>
            <person name="Howarth C."/>
            <person name="Imamovic A."/>
            <person name="Larimer J."/>
            <person name="McCowan C."/>
            <person name="Murphy C."/>
            <person name="Pearson M."/>
            <person name="Priest M."/>
            <person name="Roberts A."/>
            <person name="Saif S."/>
            <person name="Shea T."/>
            <person name="Sykes S."/>
            <person name="Wortman J."/>
            <person name="Nusbaum C."/>
            <person name="Birren B."/>
        </authorList>
    </citation>
    <scope>NUCLEOTIDE SEQUENCE [LARGE SCALE GENOMIC DNA]</scope>
    <source>
        <strain evidence="2">CBS 10118</strain>
    </source>
</reference>
<evidence type="ECO:0000313" key="2">
    <source>
        <dbReference type="EMBL" id="OCF30312.1"/>
    </source>
</evidence>
<feature type="transmembrane region" description="Helical" evidence="1">
    <location>
        <begin position="116"/>
        <end position="137"/>
    </location>
</feature>
<sequence length="179" mass="20304">MFFPTELQDQLRHIDRIHYAQIGLALFNILLGIIRAATKKSNLTRADTWIIVVSIKTCIVITYQLLSEKRPRLQRWSSVKANMILNIIEVVFWFAALIINGMSFKGFSALGKGLGVLIMLSSIVLLTLSLLVAWVSIRIHRFLKSKGYHPHEHHFSRVSNSPAAPPNVVKIMQSNMSRV</sequence>
<dbReference type="GeneID" id="30206230"/>
<feature type="transmembrane region" description="Helical" evidence="1">
    <location>
        <begin position="87"/>
        <end position="104"/>
    </location>
</feature>
<evidence type="ECO:0008006" key="5">
    <source>
        <dbReference type="Google" id="ProtNLM"/>
    </source>
</evidence>
<feature type="transmembrane region" description="Helical" evidence="1">
    <location>
        <begin position="17"/>
        <end position="37"/>
    </location>
</feature>
<accession>A0A1B9GGZ1</accession>
<keyword evidence="4" id="KW-1185">Reference proteome</keyword>
<dbReference type="KEGG" id="kbi:30206230"/>
<evidence type="ECO:0000256" key="1">
    <source>
        <dbReference type="SAM" id="Phobius"/>
    </source>
</evidence>
<keyword evidence="1" id="KW-0472">Membrane</keyword>
<keyword evidence="1" id="KW-1133">Transmembrane helix</keyword>
<reference evidence="3" key="4">
    <citation type="submission" date="2024-02" db="EMBL/GenBank/DDBJ databases">
        <title>Comparative genomics of Cryptococcus and Kwoniella reveals pathogenesis evolution and contrasting modes of karyotype evolution via chromosome fusion or intercentromeric recombination.</title>
        <authorList>
            <person name="Coelho M.A."/>
            <person name="David-Palma M."/>
            <person name="Shea T."/>
            <person name="Bowers K."/>
            <person name="McGinley-Smith S."/>
            <person name="Mohammad A.W."/>
            <person name="Gnirke A."/>
            <person name="Yurkov A.M."/>
            <person name="Nowrousian M."/>
            <person name="Sun S."/>
            <person name="Cuomo C.A."/>
            <person name="Heitman J."/>
        </authorList>
    </citation>
    <scope>NUCLEOTIDE SEQUENCE</scope>
    <source>
        <strain evidence="3">CBS 10118</strain>
    </source>
</reference>
<reference evidence="3" key="2">
    <citation type="submission" date="2013-07" db="EMBL/GenBank/DDBJ databases">
        <authorList>
            <consortium name="The Broad Institute Genome Sequencing Platform"/>
            <person name="Cuomo C."/>
            <person name="Litvintseva A."/>
            <person name="Chen Y."/>
            <person name="Heitman J."/>
            <person name="Sun S."/>
            <person name="Springer D."/>
            <person name="Dromer F."/>
            <person name="Young S.K."/>
            <person name="Zeng Q."/>
            <person name="Gargeya S."/>
            <person name="Fitzgerald M."/>
            <person name="Abouelleil A."/>
            <person name="Alvarado L."/>
            <person name="Berlin A.M."/>
            <person name="Chapman S.B."/>
            <person name="Dewar J."/>
            <person name="Goldberg J."/>
            <person name="Griggs A."/>
            <person name="Gujja S."/>
            <person name="Hansen M."/>
            <person name="Howarth C."/>
            <person name="Imamovic A."/>
            <person name="Larimer J."/>
            <person name="McCowan C."/>
            <person name="Murphy C."/>
            <person name="Pearson M."/>
            <person name="Priest M."/>
            <person name="Roberts A."/>
            <person name="Saif S."/>
            <person name="Shea T."/>
            <person name="Sykes S."/>
            <person name="Wortman J."/>
            <person name="Nusbaum C."/>
            <person name="Birren B."/>
        </authorList>
    </citation>
    <scope>NUCLEOTIDE SEQUENCE</scope>
    <source>
        <strain evidence="3">CBS 10118</strain>
    </source>
</reference>
<dbReference type="RefSeq" id="XP_019051382.1">
    <property type="nucleotide sequence ID" value="XM_019188504.1"/>
</dbReference>
<dbReference type="EMBL" id="KI894018">
    <property type="protein sequence ID" value="OCF30312.1"/>
    <property type="molecule type" value="Genomic_DNA"/>
</dbReference>
<dbReference type="VEuPathDB" id="FungiDB:I302_01831"/>
<dbReference type="Proteomes" id="UP000092730">
    <property type="component" value="Chromosome 1"/>
</dbReference>
<dbReference type="EMBL" id="CP144541">
    <property type="protein sequence ID" value="WVW81140.1"/>
    <property type="molecule type" value="Genomic_DNA"/>
</dbReference>
<dbReference type="AlphaFoldDB" id="A0A1B9GGZ1"/>
<name>A0A1B9GGZ1_9TREE</name>
<dbReference type="STRING" id="1296100.A0A1B9GGZ1"/>
<keyword evidence="1" id="KW-0812">Transmembrane</keyword>
<evidence type="ECO:0000313" key="3">
    <source>
        <dbReference type="EMBL" id="WVW81140.1"/>
    </source>
</evidence>